<comment type="caution">
    <text evidence="2">The sequence shown here is derived from an EMBL/GenBank/DDBJ whole genome shotgun (WGS) entry which is preliminary data.</text>
</comment>
<protein>
    <recommendedName>
        <fullName evidence="4">Xylosidase</fullName>
    </recommendedName>
</protein>
<dbReference type="RefSeq" id="WP_209147643.1">
    <property type="nucleotide sequence ID" value="NZ_JAGHKP010000004.1"/>
</dbReference>
<proteinExistence type="predicted"/>
<keyword evidence="3" id="KW-1185">Reference proteome</keyword>
<dbReference type="PROSITE" id="PS51257">
    <property type="entry name" value="PROKAR_LIPOPROTEIN"/>
    <property type="match status" value="1"/>
</dbReference>
<sequence>MKKVCLILAAVVLAAGISCSKKSTGGNPPPTPDPPEVPEAVYDETGCLYTSYKGLVMAGYQGWFAAEGDASERGWYHYRNGNCGGFMPGCAAVDFWPDMTEYTKKYPSPFSFADGGNAPLYSPYDEETVDLHFKWMKDYGIDGVFMQRFVVEIKNENAKGKRHFNKVLENALKAAKKYSRAICVMYDLSGCTSADVAYLEQDWEELQRTFSLFDNKTNPTYLRHNKKPLVVIWGVGFNDNRKYTIADADQLVTRLKGPSKKVSVMLGVPYYWRTMRNDTENSPALHALIKKSDIIMPWAVGRYGNDNYANVAGAELAGDIQWCNNNKVDYVPLAFPGFSWGNLRNDPSLYNSIPRMKGEFLWKQVAGAKMSGAKSLYLAMFDEIDEGTALFKCARQNEVPLNGNGGRQFVGIENDLPSDHYLWLSGQAAKWFHGESGYSATLPVR</sequence>
<keyword evidence="1" id="KW-0732">Signal</keyword>
<dbReference type="EMBL" id="JAGHKP010000004">
    <property type="protein sequence ID" value="MBO9154525.1"/>
    <property type="molecule type" value="Genomic_DNA"/>
</dbReference>
<gene>
    <name evidence="2" type="ORF">J7I43_20035</name>
</gene>
<organism evidence="2 3">
    <name type="scientific">Chitinophaga chungangae</name>
    <dbReference type="NCBI Taxonomy" id="2821488"/>
    <lineage>
        <taxon>Bacteria</taxon>
        <taxon>Pseudomonadati</taxon>
        <taxon>Bacteroidota</taxon>
        <taxon>Chitinophagia</taxon>
        <taxon>Chitinophagales</taxon>
        <taxon>Chitinophagaceae</taxon>
        <taxon>Chitinophaga</taxon>
    </lineage>
</organism>
<feature type="chain" id="PRO_5045756711" description="Xylosidase" evidence="1">
    <location>
        <begin position="21"/>
        <end position="445"/>
    </location>
</feature>
<dbReference type="CDD" id="cd11576">
    <property type="entry name" value="GH99_GH71_like_2"/>
    <property type="match status" value="1"/>
</dbReference>
<name>A0ABS3YJB2_9BACT</name>
<dbReference type="Gene3D" id="3.20.20.80">
    <property type="entry name" value="Glycosidases"/>
    <property type="match status" value="1"/>
</dbReference>
<evidence type="ECO:0008006" key="4">
    <source>
        <dbReference type="Google" id="ProtNLM"/>
    </source>
</evidence>
<evidence type="ECO:0000313" key="2">
    <source>
        <dbReference type="EMBL" id="MBO9154525.1"/>
    </source>
</evidence>
<dbReference type="Proteomes" id="UP000679126">
    <property type="component" value="Unassembled WGS sequence"/>
</dbReference>
<evidence type="ECO:0000313" key="3">
    <source>
        <dbReference type="Proteomes" id="UP000679126"/>
    </source>
</evidence>
<accession>A0ABS3YJB2</accession>
<feature type="signal peptide" evidence="1">
    <location>
        <begin position="1"/>
        <end position="20"/>
    </location>
</feature>
<reference evidence="3" key="1">
    <citation type="submission" date="2021-03" db="EMBL/GenBank/DDBJ databases">
        <title>Assistant Professor.</title>
        <authorList>
            <person name="Huq M.A."/>
        </authorList>
    </citation>
    <scope>NUCLEOTIDE SEQUENCE [LARGE SCALE GENOMIC DNA]</scope>
    <source>
        <strain evidence="3">MAH-28</strain>
    </source>
</reference>
<evidence type="ECO:0000256" key="1">
    <source>
        <dbReference type="SAM" id="SignalP"/>
    </source>
</evidence>